<name>A0A4Y2SSX6_ARAVE</name>
<protein>
    <submittedName>
        <fullName evidence="1">Uncharacterized protein</fullName>
    </submittedName>
</protein>
<organism evidence="1 2">
    <name type="scientific">Araneus ventricosus</name>
    <name type="common">Orbweaver spider</name>
    <name type="synonym">Epeira ventricosa</name>
    <dbReference type="NCBI Taxonomy" id="182803"/>
    <lineage>
        <taxon>Eukaryota</taxon>
        <taxon>Metazoa</taxon>
        <taxon>Ecdysozoa</taxon>
        <taxon>Arthropoda</taxon>
        <taxon>Chelicerata</taxon>
        <taxon>Arachnida</taxon>
        <taxon>Araneae</taxon>
        <taxon>Araneomorphae</taxon>
        <taxon>Entelegynae</taxon>
        <taxon>Araneoidea</taxon>
        <taxon>Araneidae</taxon>
        <taxon>Araneus</taxon>
    </lineage>
</organism>
<dbReference type="EMBL" id="BGPR01023261">
    <property type="protein sequence ID" value="GBN90319.1"/>
    <property type="molecule type" value="Genomic_DNA"/>
</dbReference>
<gene>
    <name evidence="1" type="ORF">AVEN_82542_1</name>
</gene>
<dbReference type="OrthoDB" id="10044729at2759"/>
<evidence type="ECO:0000313" key="2">
    <source>
        <dbReference type="Proteomes" id="UP000499080"/>
    </source>
</evidence>
<accession>A0A4Y2SSX6</accession>
<proteinExistence type="predicted"/>
<dbReference type="AlphaFoldDB" id="A0A4Y2SSX6"/>
<dbReference type="Proteomes" id="UP000499080">
    <property type="component" value="Unassembled WGS sequence"/>
</dbReference>
<sequence>MWHQGSIVKLITYKFPDYLILILRNFLTDRKFQVRVNHILSSVSNIQAGIPQGSSLNPTLYNIFNWDFLQNDEINYLCSIGSASLTQGSKIKFVIQTLQVHYAELKIGASTGE</sequence>
<evidence type="ECO:0000313" key="1">
    <source>
        <dbReference type="EMBL" id="GBN90319.1"/>
    </source>
</evidence>
<reference evidence="1 2" key="1">
    <citation type="journal article" date="2019" name="Sci. Rep.">
        <title>Orb-weaving spider Araneus ventricosus genome elucidates the spidroin gene catalogue.</title>
        <authorList>
            <person name="Kono N."/>
            <person name="Nakamura H."/>
            <person name="Ohtoshi R."/>
            <person name="Moran D.A.P."/>
            <person name="Shinohara A."/>
            <person name="Yoshida Y."/>
            <person name="Fujiwara M."/>
            <person name="Mori M."/>
            <person name="Tomita M."/>
            <person name="Arakawa K."/>
        </authorList>
    </citation>
    <scope>NUCLEOTIDE SEQUENCE [LARGE SCALE GENOMIC DNA]</scope>
</reference>
<comment type="caution">
    <text evidence="1">The sequence shown here is derived from an EMBL/GenBank/DDBJ whole genome shotgun (WGS) entry which is preliminary data.</text>
</comment>
<keyword evidence="2" id="KW-1185">Reference proteome</keyword>